<dbReference type="EMBL" id="CP142737">
    <property type="protein sequence ID" value="WUR05124.1"/>
    <property type="molecule type" value="Genomic_DNA"/>
</dbReference>
<dbReference type="KEGG" id="vnx:VNE69_12109"/>
<gene>
    <name evidence="5" type="ORF">VNE69_12109</name>
</gene>
<dbReference type="GO" id="GO:0008318">
    <property type="term" value="F:protein prenyltransferase activity"/>
    <property type="evidence" value="ECO:0007669"/>
    <property type="project" value="InterPro"/>
</dbReference>
<dbReference type="Proteomes" id="UP001334084">
    <property type="component" value="Chromosome 12"/>
</dbReference>
<evidence type="ECO:0000313" key="5">
    <source>
        <dbReference type="EMBL" id="WUR05124.1"/>
    </source>
</evidence>
<dbReference type="GeneID" id="90542971"/>
<evidence type="ECO:0000256" key="3">
    <source>
        <dbReference type="ARBA" id="ARBA00022679"/>
    </source>
</evidence>
<keyword evidence="3 5" id="KW-0808">Transferase</keyword>
<dbReference type="AlphaFoldDB" id="A0AAX4JGM2"/>
<evidence type="ECO:0000256" key="1">
    <source>
        <dbReference type="ARBA" id="ARBA00006734"/>
    </source>
</evidence>
<dbReference type="PROSITE" id="PS51147">
    <property type="entry name" value="PFTA"/>
    <property type="match status" value="1"/>
</dbReference>
<evidence type="ECO:0000313" key="6">
    <source>
        <dbReference type="Proteomes" id="UP001334084"/>
    </source>
</evidence>
<proteinExistence type="inferred from homology"/>
<keyword evidence="6" id="KW-1185">Reference proteome</keyword>
<sequence>MILHNTKEGEYSENVEILEKIIECDTIVNKYERYMKRLSYCTEDYKAWNYLKKKFLEDQNVILSQDFSKLSQRQVKDDFIKSQLNCTVKALGFNPKSYEAWYHRYFIIKNNLNLEEKDLLLLLIKLDKRNLHCWNYINKLYSNFDFIPKDVSNYSYLHYARGFAPLSCIFTDLKNQGMWFYYAKLREEELLEKEFYIRKYKEEICVIFREPFEGSLKMQDKTFSNMPILCLTLPLCNFEHVFVNDKIFKMKKFMHNEKYFKEIEELEENCIFNKIFNLDLKWELESKGNKYLENIKNDKYEIYIY</sequence>
<reference evidence="5" key="1">
    <citation type="journal article" date="2024" name="BMC Genomics">
        <title>Functional annotation of a divergent genome using sequence and structure-based similarity.</title>
        <authorList>
            <person name="Svedberg D."/>
            <person name="Winiger R.R."/>
            <person name="Berg A."/>
            <person name="Sharma H."/>
            <person name="Tellgren-Roth C."/>
            <person name="Debrunner-Vossbrinck B.A."/>
            <person name="Vossbrinck C.R."/>
            <person name="Barandun J."/>
        </authorList>
    </citation>
    <scope>NUCLEOTIDE SEQUENCE</scope>
    <source>
        <strain evidence="5">Illinois isolate</strain>
    </source>
</reference>
<dbReference type="RefSeq" id="XP_065331269.1">
    <property type="nucleotide sequence ID" value="XM_065475197.1"/>
</dbReference>
<evidence type="ECO:0000256" key="2">
    <source>
        <dbReference type="ARBA" id="ARBA00022602"/>
    </source>
</evidence>
<keyword evidence="4" id="KW-0677">Repeat</keyword>
<accession>A0AAX4JGM2</accession>
<dbReference type="SUPFAM" id="SSF48439">
    <property type="entry name" value="Protein prenylyltransferase"/>
    <property type="match status" value="1"/>
</dbReference>
<evidence type="ECO:0000256" key="4">
    <source>
        <dbReference type="ARBA" id="ARBA00022737"/>
    </source>
</evidence>
<dbReference type="PANTHER" id="PTHR11129">
    <property type="entry name" value="PROTEIN FARNESYLTRANSFERASE ALPHA SUBUNIT/RAB GERANYLGERANYL TRANSFERASE ALPHA SUBUNIT"/>
    <property type="match status" value="1"/>
</dbReference>
<organism evidence="5 6">
    <name type="scientific">Vairimorpha necatrix</name>
    <dbReference type="NCBI Taxonomy" id="6039"/>
    <lineage>
        <taxon>Eukaryota</taxon>
        <taxon>Fungi</taxon>
        <taxon>Fungi incertae sedis</taxon>
        <taxon>Microsporidia</taxon>
        <taxon>Nosematidae</taxon>
        <taxon>Vairimorpha</taxon>
    </lineage>
</organism>
<dbReference type="Gene3D" id="1.25.40.120">
    <property type="entry name" value="Protein prenylyltransferase"/>
    <property type="match status" value="1"/>
</dbReference>
<keyword evidence="2" id="KW-0637">Prenyltransferase</keyword>
<dbReference type="InterPro" id="IPR002088">
    <property type="entry name" value="Prenyl_trans_a"/>
</dbReference>
<dbReference type="GO" id="GO:0005737">
    <property type="term" value="C:cytoplasm"/>
    <property type="evidence" value="ECO:0007669"/>
    <property type="project" value="TreeGrafter"/>
</dbReference>
<name>A0AAX4JGM2_9MICR</name>
<comment type="similarity">
    <text evidence="1">Belongs to the protein prenyltransferase subunit alpha family.</text>
</comment>
<protein>
    <submittedName>
        <fullName evidence="5">Geranylgeranyl transferase type-2 subunit alpha</fullName>
    </submittedName>
</protein>
<dbReference type="Pfam" id="PF01239">
    <property type="entry name" value="PPTA"/>
    <property type="match status" value="1"/>
</dbReference>